<keyword evidence="2" id="KW-0378">Hydrolase</keyword>
<dbReference type="AlphaFoldDB" id="A0A0S3PUT7"/>
<dbReference type="RefSeq" id="WP_197703789.1">
    <property type="nucleotide sequence ID" value="NZ_AP014946.1"/>
</dbReference>
<proteinExistence type="inferred from homology"/>
<name>A0A0S3PUT7_9BRAD</name>
<dbReference type="Pfam" id="PF13279">
    <property type="entry name" value="4HBT_2"/>
    <property type="match status" value="1"/>
</dbReference>
<gene>
    <name evidence="3" type="ORF">GJW-30_1_02221</name>
</gene>
<dbReference type="PANTHER" id="PTHR31793">
    <property type="entry name" value="4-HYDROXYBENZOYL-COA THIOESTERASE FAMILY MEMBER"/>
    <property type="match status" value="1"/>
</dbReference>
<evidence type="ECO:0000313" key="3">
    <source>
        <dbReference type="EMBL" id="BAT59688.1"/>
    </source>
</evidence>
<organism evidence="3 4">
    <name type="scientific">Variibacter gotjawalensis</name>
    <dbReference type="NCBI Taxonomy" id="1333996"/>
    <lineage>
        <taxon>Bacteria</taxon>
        <taxon>Pseudomonadati</taxon>
        <taxon>Pseudomonadota</taxon>
        <taxon>Alphaproteobacteria</taxon>
        <taxon>Hyphomicrobiales</taxon>
        <taxon>Nitrobacteraceae</taxon>
        <taxon>Variibacter</taxon>
    </lineage>
</organism>
<dbReference type="CDD" id="cd00586">
    <property type="entry name" value="4HBT"/>
    <property type="match status" value="1"/>
</dbReference>
<comment type="similarity">
    <text evidence="1">Belongs to the 4-hydroxybenzoyl-CoA thioesterase family.</text>
</comment>
<dbReference type="GO" id="GO:0047617">
    <property type="term" value="F:fatty acyl-CoA hydrolase activity"/>
    <property type="evidence" value="ECO:0007669"/>
    <property type="project" value="TreeGrafter"/>
</dbReference>
<evidence type="ECO:0000256" key="2">
    <source>
        <dbReference type="ARBA" id="ARBA00022801"/>
    </source>
</evidence>
<reference evidence="3 4" key="1">
    <citation type="submission" date="2015-08" db="EMBL/GenBank/DDBJ databases">
        <title>Investigation of the bacterial diversity of lava forest soil.</title>
        <authorList>
            <person name="Lee J.S."/>
        </authorList>
    </citation>
    <scope>NUCLEOTIDE SEQUENCE [LARGE SCALE GENOMIC DNA]</scope>
    <source>
        <strain evidence="3 4">GJW-30</strain>
    </source>
</reference>
<sequence>MNDTTVKPARTLPRPDDFPFRVTETIRFRDLDRNGHVNNAVFATYFETGRVFFIRSVYGERQFADGGFVVARLELNYLKEILWPGQVEICTGVERIGTSSVTYAQALFVNGECAANGKTTIVRINKATKTSTPLPEEIVGLLKQQMMRA</sequence>
<dbReference type="InterPro" id="IPR050563">
    <property type="entry name" value="4-hydroxybenzoyl-CoA_TE"/>
</dbReference>
<dbReference type="Proteomes" id="UP000236884">
    <property type="component" value="Chromosome"/>
</dbReference>
<protein>
    <submittedName>
        <fullName evidence="3">Acyl-CoA thioesterase YbgC</fullName>
    </submittedName>
</protein>
<evidence type="ECO:0000256" key="1">
    <source>
        <dbReference type="ARBA" id="ARBA00005953"/>
    </source>
</evidence>
<evidence type="ECO:0000313" key="4">
    <source>
        <dbReference type="Proteomes" id="UP000236884"/>
    </source>
</evidence>
<dbReference type="SUPFAM" id="SSF54637">
    <property type="entry name" value="Thioesterase/thiol ester dehydrase-isomerase"/>
    <property type="match status" value="1"/>
</dbReference>
<dbReference type="EMBL" id="AP014946">
    <property type="protein sequence ID" value="BAT59688.1"/>
    <property type="molecule type" value="Genomic_DNA"/>
</dbReference>
<dbReference type="PANTHER" id="PTHR31793:SF27">
    <property type="entry name" value="NOVEL THIOESTERASE SUPERFAMILY DOMAIN AND SAPOSIN A-TYPE DOMAIN CONTAINING PROTEIN (0610012H03RIK)"/>
    <property type="match status" value="1"/>
</dbReference>
<dbReference type="InterPro" id="IPR029069">
    <property type="entry name" value="HotDog_dom_sf"/>
</dbReference>
<keyword evidence="4" id="KW-1185">Reference proteome</keyword>
<accession>A0A0S3PUT7</accession>
<dbReference type="KEGG" id="vgo:GJW-30_1_02221"/>
<dbReference type="Gene3D" id="3.10.129.10">
    <property type="entry name" value="Hotdog Thioesterase"/>
    <property type="match status" value="1"/>
</dbReference>